<dbReference type="AlphaFoldDB" id="A0A931BN01"/>
<evidence type="ECO:0000313" key="2">
    <source>
        <dbReference type="Proteomes" id="UP000599312"/>
    </source>
</evidence>
<protein>
    <submittedName>
        <fullName evidence="1">Uncharacterized protein</fullName>
    </submittedName>
</protein>
<comment type="caution">
    <text evidence="1">The sequence shown here is derived from an EMBL/GenBank/DDBJ whole genome shotgun (WGS) entry which is preliminary data.</text>
</comment>
<reference evidence="1" key="1">
    <citation type="submission" date="2020-11" db="EMBL/GenBank/DDBJ databases">
        <authorList>
            <person name="Kim M.K."/>
        </authorList>
    </citation>
    <scope>NUCLEOTIDE SEQUENCE</scope>
    <source>
        <strain evidence="1">BT350</strain>
    </source>
</reference>
<proteinExistence type="predicted"/>
<accession>A0A931BN01</accession>
<keyword evidence="2" id="KW-1185">Reference proteome</keyword>
<dbReference type="Proteomes" id="UP000599312">
    <property type="component" value="Unassembled WGS sequence"/>
</dbReference>
<name>A0A931BN01_9HYPH</name>
<dbReference type="EMBL" id="JADQDO010000002">
    <property type="protein sequence ID" value="MBF9232918.1"/>
    <property type="molecule type" value="Genomic_DNA"/>
</dbReference>
<evidence type="ECO:0000313" key="1">
    <source>
        <dbReference type="EMBL" id="MBF9232918.1"/>
    </source>
</evidence>
<dbReference type="RefSeq" id="WP_196270904.1">
    <property type="nucleotide sequence ID" value="NZ_JADQDO010000002.1"/>
</dbReference>
<sequence>MEKIGEARNQGHAPIIQDTMSSPQEAADEIRSWRDAIRGPDPMTQALIHNNRPAQRAIIRKRKNSFNDSSESLMPANQPATKLGFFHSFVGGIFLHTIKGDENPLDHSALPDFCRGAGEWYKRMILGAVTKPAASSRERE</sequence>
<gene>
    <name evidence="1" type="ORF">I2H38_05940</name>
</gene>
<organism evidence="1 2">
    <name type="scientific">Microvirga alba</name>
    <dbReference type="NCBI Taxonomy" id="2791025"/>
    <lineage>
        <taxon>Bacteria</taxon>
        <taxon>Pseudomonadati</taxon>
        <taxon>Pseudomonadota</taxon>
        <taxon>Alphaproteobacteria</taxon>
        <taxon>Hyphomicrobiales</taxon>
        <taxon>Methylobacteriaceae</taxon>
        <taxon>Microvirga</taxon>
    </lineage>
</organism>